<sequence>MRANLITINDEFISFQQFCQKSKLSQREIALIMEPLATALYQNKLKQRVVYLLVFVFLATLIYYISTTEVVSWHLSAIGRVALIKLLPIWNWQHLKYERCFVRDKVDFQIFLDCELCEINNYIDTEYDIKPTELDDHYIKLHKAVIVKNAITNWKIPDDFDTEWIPCKLSSNFLTGPADMGRILEKLSQFKNSYFVHFQNCDRQSVKFFRMFAPKPPVLPTRLSPNQYSWLLLSLDYNVSNYKKIELIEPIALIGQLAGYNYFQLKPRSNCEDYCQIIEVVLEEGEMLIVSDLYDLSYRPFPEGENVAIILEMHN</sequence>
<accession>A0AAN7ZC98</accession>
<name>A0AAN7ZC98_9COLE</name>
<keyword evidence="1" id="KW-1133">Transmembrane helix</keyword>
<evidence type="ECO:0000313" key="3">
    <source>
        <dbReference type="Proteomes" id="UP001329430"/>
    </source>
</evidence>
<keyword evidence="1" id="KW-0812">Transmembrane</keyword>
<organism evidence="2 3">
    <name type="scientific">Pyrocoelia pectoralis</name>
    <dbReference type="NCBI Taxonomy" id="417401"/>
    <lineage>
        <taxon>Eukaryota</taxon>
        <taxon>Metazoa</taxon>
        <taxon>Ecdysozoa</taxon>
        <taxon>Arthropoda</taxon>
        <taxon>Hexapoda</taxon>
        <taxon>Insecta</taxon>
        <taxon>Pterygota</taxon>
        <taxon>Neoptera</taxon>
        <taxon>Endopterygota</taxon>
        <taxon>Coleoptera</taxon>
        <taxon>Polyphaga</taxon>
        <taxon>Elateriformia</taxon>
        <taxon>Elateroidea</taxon>
        <taxon>Lampyridae</taxon>
        <taxon>Lampyrinae</taxon>
        <taxon>Pyrocoelia</taxon>
    </lineage>
</organism>
<feature type="transmembrane region" description="Helical" evidence="1">
    <location>
        <begin position="49"/>
        <end position="65"/>
    </location>
</feature>
<reference evidence="2 3" key="1">
    <citation type="journal article" date="2024" name="Insects">
        <title>An Improved Chromosome-Level Genome Assembly of the Firefly Pyrocoelia pectoralis.</title>
        <authorList>
            <person name="Fu X."/>
            <person name="Meyer-Rochow V.B."/>
            <person name="Ballantyne L."/>
            <person name="Zhu X."/>
        </authorList>
    </citation>
    <scope>NUCLEOTIDE SEQUENCE [LARGE SCALE GENOMIC DNA]</scope>
    <source>
        <strain evidence="2">XCY_ONT2</strain>
    </source>
</reference>
<gene>
    <name evidence="2" type="ORF">RI129_012652</name>
</gene>
<keyword evidence="3" id="KW-1185">Reference proteome</keyword>
<evidence type="ECO:0000256" key="1">
    <source>
        <dbReference type="SAM" id="Phobius"/>
    </source>
</evidence>
<proteinExistence type="predicted"/>
<protein>
    <submittedName>
        <fullName evidence="2">Uncharacterized protein</fullName>
    </submittedName>
</protein>
<dbReference type="AlphaFoldDB" id="A0AAN7ZC98"/>
<dbReference type="Proteomes" id="UP001329430">
    <property type="component" value="Chromosome 10"/>
</dbReference>
<comment type="caution">
    <text evidence="2">The sequence shown here is derived from an EMBL/GenBank/DDBJ whole genome shotgun (WGS) entry which is preliminary data.</text>
</comment>
<keyword evidence="1" id="KW-0472">Membrane</keyword>
<dbReference type="EMBL" id="JAVRBK010000010">
    <property type="protein sequence ID" value="KAK5638357.1"/>
    <property type="molecule type" value="Genomic_DNA"/>
</dbReference>
<evidence type="ECO:0000313" key="2">
    <source>
        <dbReference type="EMBL" id="KAK5638357.1"/>
    </source>
</evidence>